<keyword evidence="1" id="KW-0812">Transmembrane</keyword>
<evidence type="ECO:0000313" key="3">
    <source>
        <dbReference type="WBParaSite" id="PSAMB.scaffold1691size28690.g14383.t1"/>
    </source>
</evidence>
<reference evidence="3" key="1">
    <citation type="submission" date="2022-11" db="UniProtKB">
        <authorList>
            <consortium name="WormBaseParasite"/>
        </authorList>
    </citation>
    <scope>IDENTIFICATION</scope>
</reference>
<keyword evidence="1" id="KW-1133">Transmembrane helix</keyword>
<name>A0A914V9F4_9BILA</name>
<evidence type="ECO:0000313" key="2">
    <source>
        <dbReference type="Proteomes" id="UP000887566"/>
    </source>
</evidence>
<organism evidence="2 3">
    <name type="scientific">Plectus sambesii</name>
    <dbReference type="NCBI Taxonomy" id="2011161"/>
    <lineage>
        <taxon>Eukaryota</taxon>
        <taxon>Metazoa</taxon>
        <taxon>Ecdysozoa</taxon>
        <taxon>Nematoda</taxon>
        <taxon>Chromadorea</taxon>
        <taxon>Plectida</taxon>
        <taxon>Plectina</taxon>
        <taxon>Plectoidea</taxon>
        <taxon>Plectidae</taxon>
        <taxon>Plectus</taxon>
    </lineage>
</organism>
<dbReference type="WBParaSite" id="PSAMB.scaffold1691size28690.g14383.t1">
    <property type="protein sequence ID" value="PSAMB.scaffold1691size28690.g14383.t1"/>
    <property type="gene ID" value="PSAMB.scaffold1691size28690.g14383"/>
</dbReference>
<keyword evidence="2" id="KW-1185">Reference proteome</keyword>
<dbReference type="Proteomes" id="UP000887566">
    <property type="component" value="Unplaced"/>
</dbReference>
<proteinExistence type="predicted"/>
<accession>A0A914V9F4</accession>
<evidence type="ECO:0000256" key="1">
    <source>
        <dbReference type="SAM" id="Phobius"/>
    </source>
</evidence>
<feature type="transmembrane region" description="Helical" evidence="1">
    <location>
        <begin position="94"/>
        <end position="119"/>
    </location>
</feature>
<protein>
    <submittedName>
        <fullName evidence="3">Uncharacterized protein</fullName>
    </submittedName>
</protein>
<keyword evidence="1" id="KW-0472">Membrane</keyword>
<dbReference type="AlphaFoldDB" id="A0A914V9F4"/>
<sequence length="140" mass="16626">MAAWKKSKQETLPFFKTTRQSQKQLEEIVCKLEELTHSLLKPPEPKEKMAAKLKRLSSCRWWRKEGKRQKNWRSSNKEWTKREKKKFWTRCKNIAIVLGINSFVTSLITAWAIFLGMYYSPVSGQNLHEIVAELKRELDI</sequence>